<evidence type="ECO:0000313" key="3">
    <source>
        <dbReference type="Proteomes" id="UP000250079"/>
    </source>
</evidence>
<dbReference type="OrthoDB" id="6382233at2"/>
<keyword evidence="3" id="KW-1185">Reference proteome</keyword>
<sequence>MKKHLRKSAVTLLAIGANLLSNNIVLAEDAYHLEENGVIVFDVESEPADGDWQLGTERLDSLGDGYYQWEGENGGPGRGTMRYHFTVQTPGNYQIRLRSLIGKGENNTEHNDSWIRMPSGVDIPEEEPLDGWTKIYQNIFPAAWTWDTRTVDFDSRVVRQCFPAGDHYIELSGRSNGHAIDRIALYRYDEVNYSQAAFDELPLSAVSETASGIDGSNSTDCDFEITEEPIIEPLEPITQVDIEIEPDTGQCLIDTVLLKSTLDGQDINGMLSSTELLEVAYLDRRALIKFDTSLVPAATEAYLNFTTANNAGEGQISVYLGSHSDWDHAADQDEDNQSSIPDSSALIGSVTGSWIANTRHQIALDASLLQSGFITLIIEMSQAVDAFSIVSSETAEAAPALLIAGGQQFCATYDNNVLQANPPEVVQPEPVVEPPIDPEPVDSLEPVEPINPPVTQEPVDPTDTKEPFVEITDSEESANANTKNSGGAGSFWLLLPLGYFSYYRRTRSALPVKQH</sequence>
<name>A0A2Z2NJZ1_9GAMM</name>
<keyword evidence="1" id="KW-0732">Signal</keyword>
<evidence type="ECO:0000256" key="1">
    <source>
        <dbReference type="SAM" id="SignalP"/>
    </source>
</evidence>
<dbReference type="AlphaFoldDB" id="A0A2Z2NJZ1"/>
<proteinExistence type="predicted"/>
<organism evidence="2 3">
    <name type="scientific">Granulosicoccus antarcticus IMCC3135</name>
    <dbReference type="NCBI Taxonomy" id="1192854"/>
    <lineage>
        <taxon>Bacteria</taxon>
        <taxon>Pseudomonadati</taxon>
        <taxon>Pseudomonadota</taxon>
        <taxon>Gammaproteobacteria</taxon>
        <taxon>Chromatiales</taxon>
        <taxon>Granulosicoccaceae</taxon>
        <taxon>Granulosicoccus</taxon>
    </lineage>
</organism>
<reference evidence="2 3" key="1">
    <citation type="submission" date="2016-12" db="EMBL/GenBank/DDBJ databases">
        <authorList>
            <person name="Song W.-J."/>
            <person name="Kurnit D.M."/>
        </authorList>
    </citation>
    <scope>NUCLEOTIDE SEQUENCE [LARGE SCALE GENOMIC DNA]</scope>
    <source>
        <strain evidence="2 3">IMCC3135</strain>
    </source>
</reference>
<dbReference type="Gene3D" id="2.60.120.260">
    <property type="entry name" value="Galactose-binding domain-like"/>
    <property type="match status" value="1"/>
</dbReference>
<evidence type="ECO:0000313" key="2">
    <source>
        <dbReference type="EMBL" id="ASJ71616.1"/>
    </source>
</evidence>
<dbReference type="EMBL" id="CP018632">
    <property type="protein sequence ID" value="ASJ71616.1"/>
    <property type="molecule type" value="Genomic_DNA"/>
</dbReference>
<dbReference type="KEGG" id="gai:IMCC3135_07555"/>
<feature type="chain" id="PRO_5016432044" evidence="1">
    <location>
        <begin position="28"/>
        <end position="515"/>
    </location>
</feature>
<dbReference type="Proteomes" id="UP000250079">
    <property type="component" value="Chromosome"/>
</dbReference>
<dbReference type="RefSeq" id="WP_088917030.1">
    <property type="nucleotide sequence ID" value="NZ_CP018632.1"/>
</dbReference>
<accession>A0A2Z2NJZ1</accession>
<feature type="signal peptide" evidence="1">
    <location>
        <begin position="1"/>
        <end position="27"/>
    </location>
</feature>
<protein>
    <submittedName>
        <fullName evidence="2">Uncharacterized protein</fullName>
    </submittedName>
</protein>
<gene>
    <name evidence="2" type="ORF">IMCC3135_07555</name>
</gene>